<dbReference type="AlphaFoldDB" id="A0A3N6QLT6"/>
<accession>A0A3N6QLT6</accession>
<gene>
    <name evidence="1" type="ORF">D5R40_11200</name>
</gene>
<dbReference type="SUPFAM" id="SSF53756">
    <property type="entry name" value="UDP-Glycosyltransferase/glycogen phosphorylase"/>
    <property type="match status" value="1"/>
</dbReference>
<proteinExistence type="predicted"/>
<protein>
    <recommendedName>
        <fullName evidence="3">Glycosyltransferase</fullName>
    </recommendedName>
</protein>
<evidence type="ECO:0008006" key="3">
    <source>
        <dbReference type="Google" id="ProtNLM"/>
    </source>
</evidence>
<dbReference type="Proteomes" id="UP000269154">
    <property type="component" value="Unassembled WGS sequence"/>
</dbReference>
<name>A0A3N6QLT6_9CYAN</name>
<reference evidence="1 2" key="1">
    <citation type="journal article" date="2018" name="ACS Chem. Biol.">
        <title>Ketoreductase domain dysfunction expands chemodiversity: malyngamide biosynthesis in the cyanobacterium Okeania hirsuta.</title>
        <authorList>
            <person name="Moss N.A."/>
            <person name="Leao T."/>
            <person name="Rankin M."/>
            <person name="McCullough T.M."/>
            <person name="Qu P."/>
            <person name="Korobeynikov A."/>
            <person name="Smith J.L."/>
            <person name="Gerwick L."/>
            <person name="Gerwick W.H."/>
        </authorList>
    </citation>
    <scope>NUCLEOTIDE SEQUENCE [LARGE SCALE GENOMIC DNA]</scope>
    <source>
        <strain evidence="1 2">PAB10Feb10-1</strain>
    </source>
</reference>
<evidence type="ECO:0000313" key="1">
    <source>
        <dbReference type="EMBL" id="RQH44753.1"/>
    </source>
</evidence>
<organism evidence="1 2">
    <name type="scientific">Okeania hirsuta</name>
    <dbReference type="NCBI Taxonomy" id="1458930"/>
    <lineage>
        <taxon>Bacteria</taxon>
        <taxon>Bacillati</taxon>
        <taxon>Cyanobacteriota</taxon>
        <taxon>Cyanophyceae</taxon>
        <taxon>Oscillatoriophycideae</taxon>
        <taxon>Oscillatoriales</taxon>
        <taxon>Microcoleaceae</taxon>
        <taxon>Okeania</taxon>
    </lineage>
</organism>
<evidence type="ECO:0000313" key="2">
    <source>
        <dbReference type="Proteomes" id="UP000269154"/>
    </source>
</evidence>
<dbReference type="RefSeq" id="WP_124154645.1">
    <property type="nucleotide sequence ID" value="NZ_CAWOLW010000446.1"/>
</dbReference>
<sequence length="74" mass="8092">MRPKLISKSLPLSNAREEGREYLIQAIAQVQKTIPNIKLVVIGDGILRSSLESLAGSLLSNYCFLGVKPPEVVK</sequence>
<dbReference type="EMBL" id="RCBY01000050">
    <property type="protein sequence ID" value="RQH44753.1"/>
    <property type="molecule type" value="Genomic_DNA"/>
</dbReference>
<comment type="caution">
    <text evidence="1">The sequence shown here is derived from an EMBL/GenBank/DDBJ whole genome shotgun (WGS) entry which is preliminary data.</text>
</comment>
<dbReference type="Gene3D" id="3.40.50.2000">
    <property type="entry name" value="Glycogen Phosphorylase B"/>
    <property type="match status" value="1"/>
</dbReference>
<dbReference type="OrthoDB" id="73743at2"/>
<keyword evidence="2" id="KW-1185">Reference proteome</keyword>